<accession>A0A9N9NPW8</accession>
<dbReference type="Gene3D" id="2.40.50.140">
    <property type="entry name" value="Nucleic acid-binding proteins"/>
    <property type="match status" value="1"/>
</dbReference>
<reference evidence="1" key="1">
    <citation type="submission" date="2021-06" db="EMBL/GenBank/DDBJ databases">
        <authorList>
            <person name="Kallberg Y."/>
            <person name="Tangrot J."/>
            <person name="Rosling A."/>
        </authorList>
    </citation>
    <scope>NUCLEOTIDE SEQUENCE</scope>
    <source>
        <strain evidence="1">IN212</strain>
    </source>
</reference>
<dbReference type="AlphaFoldDB" id="A0A9N9NPW8"/>
<organism evidence="1 2">
    <name type="scientific">Racocetra fulgida</name>
    <dbReference type="NCBI Taxonomy" id="60492"/>
    <lineage>
        <taxon>Eukaryota</taxon>
        <taxon>Fungi</taxon>
        <taxon>Fungi incertae sedis</taxon>
        <taxon>Mucoromycota</taxon>
        <taxon>Glomeromycotina</taxon>
        <taxon>Glomeromycetes</taxon>
        <taxon>Diversisporales</taxon>
        <taxon>Gigasporaceae</taxon>
        <taxon>Racocetra</taxon>
    </lineage>
</organism>
<dbReference type="OrthoDB" id="372421at2759"/>
<name>A0A9N9NPW8_9GLOM</name>
<keyword evidence="2" id="KW-1185">Reference proteome</keyword>
<dbReference type="EMBL" id="CAJVPZ010037178">
    <property type="protein sequence ID" value="CAG8752882.1"/>
    <property type="molecule type" value="Genomic_DNA"/>
</dbReference>
<dbReference type="InterPro" id="IPR012340">
    <property type="entry name" value="NA-bd_OB-fold"/>
</dbReference>
<evidence type="ECO:0000313" key="2">
    <source>
        <dbReference type="Proteomes" id="UP000789396"/>
    </source>
</evidence>
<evidence type="ECO:0000313" key="1">
    <source>
        <dbReference type="EMBL" id="CAG8752882.1"/>
    </source>
</evidence>
<comment type="caution">
    <text evidence="1">The sequence shown here is derived from an EMBL/GenBank/DDBJ whole genome shotgun (WGS) entry which is preliminary data.</text>
</comment>
<proteinExistence type="predicted"/>
<feature type="non-terminal residue" evidence="1">
    <location>
        <position position="65"/>
    </location>
</feature>
<dbReference type="Proteomes" id="UP000789396">
    <property type="component" value="Unassembled WGS sequence"/>
</dbReference>
<gene>
    <name evidence="1" type="ORF">RFULGI_LOCUS13728</name>
</gene>
<feature type="non-terminal residue" evidence="1">
    <location>
        <position position="1"/>
    </location>
</feature>
<sequence length="65" mass="7129">TTAKSPTTSSVVYNPHNNSLESQTPTGIVSIKLFDRVIVQITVDEDLVGGMRQKLKMELVSPFIP</sequence>
<protein>
    <submittedName>
        <fullName evidence="1">9383_t:CDS:1</fullName>
    </submittedName>
</protein>